<dbReference type="SUPFAM" id="SSF75304">
    <property type="entry name" value="Amidase signature (AS) enzymes"/>
    <property type="match status" value="1"/>
</dbReference>
<evidence type="ECO:0008006" key="3">
    <source>
        <dbReference type="Google" id="ProtNLM"/>
    </source>
</evidence>
<evidence type="ECO:0000313" key="1">
    <source>
        <dbReference type="EMBL" id="NEK23781.1"/>
    </source>
</evidence>
<dbReference type="EMBL" id="JAABNT010000010">
    <property type="protein sequence ID" value="NEK23781.1"/>
    <property type="molecule type" value="Genomic_DNA"/>
</dbReference>
<name>A0A6P0CC27_9RHOB</name>
<dbReference type="AlphaFoldDB" id="A0A6P0CC27"/>
<sequence>MLSAIEITATILEGKTTAVEQLETHSARVDAVNPKFNVLVWQDREGAMAEARAATRKRPEGRARCGCTVCQSP</sequence>
<organism evidence="1 2">
    <name type="scientific">Sulfitobacter sediminilitoris</name>
    <dbReference type="NCBI Taxonomy" id="2698830"/>
    <lineage>
        <taxon>Bacteria</taxon>
        <taxon>Pseudomonadati</taxon>
        <taxon>Pseudomonadota</taxon>
        <taxon>Alphaproteobacteria</taxon>
        <taxon>Rhodobacterales</taxon>
        <taxon>Roseobacteraceae</taxon>
        <taxon>Sulfitobacter</taxon>
    </lineage>
</organism>
<comment type="caution">
    <text evidence="1">The sequence shown here is derived from an EMBL/GenBank/DDBJ whole genome shotgun (WGS) entry which is preliminary data.</text>
</comment>
<protein>
    <recommendedName>
        <fullName evidence="3">Amidase</fullName>
    </recommendedName>
</protein>
<proteinExistence type="predicted"/>
<dbReference type="Proteomes" id="UP000468591">
    <property type="component" value="Unassembled WGS sequence"/>
</dbReference>
<accession>A0A6P0CC27</accession>
<keyword evidence="2" id="KW-1185">Reference proteome</keyword>
<dbReference type="Gene3D" id="3.90.1300.10">
    <property type="entry name" value="Amidase signature (AS) domain"/>
    <property type="match status" value="1"/>
</dbReference>
<reference evidence="1 2" key="1">
    <citation type="submission" date="2020-01" db="EMBL/GenBank/DDBJ databases">
        <title>Sulfitobacter sediminilitoris sp. nov., isolated from a tidal flat.</title>
        <authorList>
            <person name="Park S."/>
            <person name="Yoon J.-H."/>
        </authorList>
    </citation>
    <scope>NUCLEOTIDE SEQUENCE [LARGE SCALE GENOMIC DNA]</scope>
    <source>
        <strain evidence="1 2">JBTF-M27</strain>
    </source>
</reference>
<gene>
    <name evidence="1" type="ORF">GV827_15395</name>
</gene>
<dbReference type="InterPro" id="IPR036928">
    <property type="entry name" value="AS_sf"/>
</dbReference>
<dbReference type="RefSeq" id="WP_164354707.1">
    <property type="nucleotide sequence ID" value="NZ_JAABNT010000010.1"/>
</dbReference>
<evidence type="ECO:0000313" key="2">
    <source>
        <dbReference type="Proteomes" id="UP000468591"/>
    </source>
</evidence>